<dbReference type="InterPro" id="IPR029903">
    <property type="entry name" value="RmlD-like-bd"/>
</dbReference>
<dbReference type="EMBL" id="UINC01047872">
    <property type="protein sequence ID" value="SVB57692.1"/>
    <property type="molecule type" value="Genomic_DNA"/>
</dbReference>
<evidence type="ECO:0000313" key="2">
    <source>
        <dbReference type="EMBL" id="SVB57692.1"/>
    </source>
</evidence>
<reference evidence="2" key="1">
    <citation type="submission" date="2018-05" db="EMBL/GenBank/DDBJ databases">
        <authorList>
            <person name="Lanie J.A."/>
            <person name="Ng W.-L."/>
            <person name="Kazmierczak K.M."/>
            <person name="Andrzejewski T.M."/>
            <person name="Davidsen T.M."/>
            <person name="Wayne K.J."/>
            <person name="Tettelin H."/>
            <person name="Glass J.I."/>
            <person name="Rusch D."/>
            <person name="Podicherti R."/>
            <person name="Tsui H.-C.T."/>
            <person name="Winkler M.E."/>
        </authorList>
    </citation>
    <scope>NUCLEOTIDE SEQUENCE</scope>
</reference>
<dbReference type="PANTHER" id="PTHR10491">
    <property type="entry name" value="DTDP-4-DEHYDRORHAMNOSE REDUCTASE"/>
    <property type="match status" value="1"/>
</dbReference>
<dbReference type="InterPro" id="IPR005913">
    <property type="entry name" value="dTDP_dehydrorham_reduct"/>
</dbReference>
<dbReference type="SUPFAM" id="SSF51735">
    <property type="entry name" value="NAD(P)-binding Rossmann-fold domains"/>
    <property type="match status" value="1"/>
</dbReference>
<dbReference type="Gene3D" id="3.90.25.10">
    <property type="entry name" value="UDP-galactose 4-epimerase, domain 1"/>
    <property type="match status" value="1"/>
</dbReference>
<dbReference type="CDD" id="cd05254">
    <property type="entry name" value="dTDP_HR_like_SDR_e"/>
    <property type="match status" value="1"/>
</dbReference>
<name>A0A382F4Y3_9ZZZZ</name>
<proteinExistence type="predicted"/>
<feature type="domain" description="RmlD-like substrate binding" evidence="1">
    <location>
        <begin position="2"/>
        <end position="249"/>
    </location>
</feature>
<dbReference type="Pfam" id="PF04321">
    <property type="entry name" value="RmlD_sub_bind"/>
    <property type="match status" value="1"/>
</dbReference>
<dbReference type="AlphaFoldDB" id="A0A382F4Y3"/>
<accession>A0A382F4Y3</accession>
<dbReference type="InterPro" id="IPR036291">
    <property type="entry name" value="NAD(P)-bd_dom_sf"/>
</dbReference>
<gene>
    <name evidence="2" type="ORF">METZ01_LOCUS210546</name>
</gene>
<dbReference type="Gene3D" id="3.40.50.720">
    <property type="entry name" value="NAD(P)-binding Rossmann-like Domain"/>
    <property type="match status" value="1"/>
</dbReference>
<dbReference type="NCBIfam" id="TIGR01214">
    <property type="entry name" value="rmlD"/>
    <property type="match status" value="1"/>
</dbReference>
<sequence>MVSLDRVELNVTDRAAVHAAVRSIQPSVIVNCAAWTDVDGCEDDPDRAFLVNADALGFLREAANEIDAHVVQISTDYVFDGLTTVPYTEAAGTNPLNVYGQSKEAGEAVAGPLATIVRTTWLQASDAPGMVDWVLNGLSSKEEVALPADRRACPTFVGDLAPVIWRLAEERVAGLVHATNGGVTSWYEFGRFVADAAGADPDRIIPISVEQSDERPAQRPPYSALDNSVLRALGYPEIRDHRDAIAEVVVGAAG</sequence>
<organism evidence="2">
    <name type="scientific">marine metagenome</name>
    <dbReference type="NCBI Taxonomy" id="408172"/>
    <lineage>
        <taxon>unclassified sequences</taxon>
        <taxon>metagenomes</taxon>
        <taxon>ecological metagenomes</taxon>
    </lineage>
</organism>
<protein>
    <recommendedName>
        <fullName evidence="1">RmlD-like substrate binding domain-containing protein</fullName>
    </recommendedName>
</protein>
<evidence type="ECO:0000259" key="1">
    <source>
        <dbReference type="Pfam" id="PF04321"/>
    </source>
</evidence>
<dbReference type="PANTHER" id="PTHR10491:SF4">
    <property type="entry name" value="METHIONINE ADENOSYLTRANSFERASE 2 SUBUNIT BETA"/>
    <property type="match status" value="1"/>
</dbReference>